<keyword evidence="1" id="KW-0732">Signal</keyword>
<name>A0A1G8MN42_9RHOB</name>
<organism evidence="2 3">
    <name type="scientific">Salipiger marinus</name>
    <dbReference type="NCBI Taxonomy" id="555512"/>
    <lineage>
        <taxon>Bacteria</taxon>
        <taxon>Pseudomonadati</taxon>
        <taxon>Pseudomonadota</taxon>
        <taxon>Alphaproteobacteria</taxon>
        <taxon>Rhodobacterales</taxon>
        <taxon>Roseobacteraceae</taxon>
        <taxon>Salipiger</taxon>
    </lineage>
</organism>
<keyword evidence="3" id="KW-1185">Reference proteome</keyword>
<feature type="signal peptide" evidence="1">
    <location>
        <begin position="1"/>
        <end position="20"/>
    </location>
</feature>
<proteinExistence type="predicted"/>
<dbReference type="STRING" id="555512.SAMN04487993_1008158"/>
<sequence>MLRLTLLTAITTCTAVAAFAATEALMTENTTVIDIEVAPEDLARCEMTLQQVAGMPVVTDSGSPMLVDQSADLPSVRCVATEA</sequence>
<accession>A0A1G8MN42</accession>
<evidence type="ECO:0000256" key="1">
    <source>
        <dbReference type="SAM" id="SignalP"/>
    </source>
</evidence>
<reference evidence="2 3" key="1">
    <citation type="submission" date="2016-10" db="EMBL/GenBank/DDBJ databases">
        <authorList>
            <person name="de Groot N.N."/>
        </authorList>
    </citation>
    <scope>NUCLEOTIDE SEQUENCE [LARGE SCALE GENOMIC DNA]</scope>
    <source>
        <strain evidence="2 3">DSM 26424</strain>
    </source>
</reference>
<gene>
    <name evidence="2" type="ORF">SAMN04487993_1008158</name>
</gene>
<dbReference type="EMBL" id="FNEJ01000008">
    <property type="protein sequence ID" value="SDI69276.1"/>
    <property type="molecule type" value="Genomic_DNA"/>
</dbReference>
<dbReference type="Proteomes" id="UP000199093">
    <property type="component" value="Unassembled WGS sequence"/>
</dbReference>
<feature type="chain" id="PRO_5011449765" evidence="1">
    <location>
        <begin position="21"/>
        <end position="83"/>
    </location>
</feature>
<dbReference type="AlphaFoldDB" id="A0A1G8MN42"/>
<evidence type="ECO:0000313" key="2">
    <source>
        <dbReference type="EMBL" id="SDI69276.1"/>
    </source>
</evidence>
<dbReference type="OrthoDB" id="7866522at2"/>
<dbReference type="RefSeq" id="WP_089846896.1">
    <property type="nucleotide sequence ID" value="NZ_FNEJ01000008.1"/>
</dbReference>
<evidence type="ECO:0000313" key="3">
    <source>
        <dbReference type="Proteomes" id="UP000199093"/>
    </source>
</evidence>
<protein>
    <submittedName>
        <fullName evidence="2">Uncharacterized protein</fullName>
    </submittedName>
</protein>